<reference evidence="1" key="1">
    <citation type="journal article" date="2014" name="Front. Microbiol.">
        <title>High frequency of phylogenetically diverse reductive dehalogenase-homologous genes in deep subseafloor sedimentary metagenomes.</title>
        <authorList>
            <person name="Kawai M."/>
            <person name="Futagami T."/>
            <person name="Toyoda A."/>
            <person name="Takaki Y."/>
            <person name="Nishi S."/>
            <person name="Hori S."/>
            <person name="Arai W."/>
            <person name="Tsubouchi T."/>
            <person name="Morono Y."/>
            <person name="Uchiyama I."/>
            <person name="Ito T."/>
            <person name="Fujiyama A."/>
            <person name="Inagaki F."/>
            <person name="Takami H."/>
        </authorList>
    </citation>
    <scope>NUCLEOTIDE SEQUENCE</scope>
    <source>
        <strain evidence="1">Expedition CK06-06</strain>
    </source>
</reference>
<protein>
    <submittedName>
        <fullName evidence="1">Uncharacterized protein</fullName>
    </submittedName>
</protein>
<accession>X0RLU3</accession>
<name>X0RLU3_9ZZZZ</name>
<gene>
    <name evidence="1" type="ORF">S01H1_14992</name>
</gene>
<proteinExistence type="predicted"/>
<comment type="caution">
    <text evidence="1">The sequence shown here is derived from an EMBL/GenBank/DDBJ whole genome shotgun (WGS) entry which is preliminary data.</text>
</comment>
<feature type="non-terminal residue" evidence="1">
    <location>
        <position position="38"/>
    </location>
</feature>
<dbReference type="EMBL" id="BARS01007821">
    <property type="protein sequence ID" value="GAF69758.1"/>
    <property type="molecule type" value="Genomic_DNA"/>
</dbReference>
<dbReference type="AlphaFoldDB" id="X0RLU3"/>
<evidence type="ECO:0000313" key="1">
    <source>
        <dbReference type="EMBL" id="GAF69758.1"/>
    </source>
</evidence>
<sequence>MRESRSTLEEKKEKIVKVRYLLVTNKPKKEGQKKLNEV</sequence>
<organism evidence="1">
    <name type="scientific">marine sediment metagenome</name>
    <dbReference type="NCBI Taxonomy" id="412755"/>
    <lineage>
        <taxon>unclassified sequences</taxon>
        <taxon>metagenomes</taxon>
        <taxon>ecological metagenomes</taxon>
    </lineage>
</organism>